<dbReference type="InterPro" id="IPR027417">
    <property type="entry name" value="P-loop_NTPase"/>
</dbReference>
<protein>
    <submittedName>
        <fullName evidence="2">AAA family ATPase</fullName>
    </submittedName>
</protein>
<dbReference type="RefSeq" id="WP_173867130.1">
    <property type="nucleotide sequence ID" value="NZ_JAAWUU010000112.1"/>
</dbReference>
<dbReference type="EMBL" id="JAAWUZ010000098">
    <property type="protein sequence ID" value="NSG31493.1"/>
    <property type="molecule type" value="Genomic_DNA"/>
</dbReference>
<evidence type="ECO:0000313" key="3">
    <source>
        <dbReference type="Proteomes" id="UP000821846"/>
    </source>
</evidence>
<comment type="caution">
    <text evidence="2">The sequence shown here is derived from an EMBL/GenBank/DDBJ whole genome shotgun (WGS) entry which is preliminary data.</text>
</comment>
<dbReference type="PANTHER" id="PTHR34825:SF1">
    <property type="entry name" value="AAA-ATPASE-LIKE DOMAIN-CONTAINING PROTEIN"/>
    <property type="match status" value="1"/>
</dbReference>
<dbReference type="Pfam" id="PF09820">
    <property type="entry name" value="AAA-ATPase_like"/>
    <property type="match status" value="1"/>
</dbReference>
<organism evidence="2 3">
    <name type="scientific">Faecalicatena fissicatena</name>
    <dbReference type="NCBI Taxonomy" id="290055"/>
    <lineage>
        <taxon>Bacteria</taxon>
        <taxon>Bacillati</taxon>
        <taxon>Bacillota</taxon>
        <taxon>Clostridia</taxon>
        <taxon>Lachnospirales</taxon>
        <taxon>Lachnospiraceae</taxon>
        <taxon>Faecalicatena</taxon>
    </lineage>
</organism>
<evidence type="ECO:0000313" key="2">
    <source>
        <dbReference type="EMBL" id="NSG31493.1"/>
    </source>
</evidence>
<evidence type="ECO:0000259" key="1">
    <source>
        <dbReference type="Pfam" id="PF09820"/>
    </source>
</evidence>
<dbReference type="SUPFAM" id="SSF52540">
    <property type="entry name" value="P-loop containing nucleoside triphosphate hydrolases"/>
    <property type="match status" value="1"/>
</dbReference>
<feature type="domain" description="AAA-ATPase-like" evidence="1">
    <location>
        <begin position="17"/>
        <end position="208"/>
    </location>
</feature>
<gene>
    <name evidence="2" type="ORF">HFM93_14845</name>
</gene>
<proteinExistence type="predicted"/>
<dbReference type="Proteomes" id="UP000821846">
    <property type="component" value="Unassembled WGS sequence"/>
</dbReference>
<accession>A0ABX2H2T2</accession>
<name>A0ABX2H2T2_9FIRM</name>
<reference evidence="2 3" key="1">
    <citation type="journal article" date="2020" name="Cell Host Microbe">
        <title>Functional and Genomic Variation between Human-Derived Isolates of Lachnospiraceae Reveals Inter- and Intra-Species Diversity.</title>
        <authorList>
            <person name="Sorbara M.T."/>
            <person name="Littmann E.R."/>
            <person name="Fontana E."/>
            <person name="Moody T.U."/>
            <person name="Kohout C.E."/>
            <person name="Gjonbalaj M."/>
            <person name="Eaton V."/>
            <person name="Seok R."/>
            <person name="Leiner I.M."/>
            <person name="Pamer E.G."/>
        </authorList>
    </citation>
    <scope>NUCLEOTIDE SEQUENCE [LARGE SCALE GENOMIC DNA]</scope>
    <source>
        <strain evidence="2 3">MSK.14.16</strain>
    </source>
</reference>
<keyword evidence="3" id="KW-1185">Reference proteome</keyword>
<dbReference type="PANTHER" id="PTHR34825">
    <property type="entry name" value="CONSERVED PROTEIN, WITH A WEAK D-GALACTARATE DEHYDRATASE/ALTRONATE HYDROLASE DOMAIN"/>
    <property type="match status" value="1"/>
</dbReference>
<dbReference type="InterPro" id="IPR018631">
    <property type="entry name" value="AAA-ATPase-like_dom"/>
</dbReference>
<sequence length="442" mass="50724">MGRFVNPDSSAFQVALNSRIYVDKTGLIEYTNSVLDTTNAYICNSRPRRFGKSYAANMLAAYYSKGADSEKMFSGLKISRESDFKKHLNKYDVIHIDIQWFLANCDNTDKVVLFITESVLEELRELYPEVVPKEVAKLSDALSRVKERTGQKFVIIIDEWDAIIRDGSVTENVQDEYLNFLRGMFKGIEPTKYIQLAYLTGILPIKKEKAQSAVNNLDEFTMLQADELAPYIGFTEDEVRELCEKYNRDFDKVKKWYDGYLLNGYQVYNPKAVVSIMTKGRFRSYWSETGSYEVVVPLICMNYDGLKNAIIEMLSGSDVKVDTATFKNDPAKIQNRDDVITYLIHLGYLGYNEDTETAFVPNEEIRQELTTAVRSSNWDELITFQQESRNLLMSTLAMNEKQVAAQIDKIHSEFTSTIQYNDENSLSSTISLDYSRRSRESG</sequence>